<dbReference type="AlphaFoldDB" id="A0A7I8V6S9"/>
<dbReference type="SUPFAM" id="SSF48371">
    <property type="entry name" value="ARM repeat"/>
    <property type="match status" value="1"/>
</dbReference>
<evidence type="ECO:0000313" key="3">
    <source>
        <dbReference type="Proteomes" id="UP000549394"/>
    </source>
</evidence>
<name>A0A7I8V6S9_9ANNE</name>
<feature type="compositionally biased region" description="Polar residues" evidence="1">
    <location>
        <begin position="1009"/>
        <end position="1021"/>
    </location>
</feature>
<dbReference type="PANTHER" id="PTHR36910">
    <property type="match status" value="1"/>
</dbReference>
<dbReference type="InterPro" id="IPR016024">
    <property type="entry name" value="ARM-type_fold"/>
</dbReference>
<keyword evidence="3" id="KW-1185">Reference proteome</keyword>
<feature type="region of interest" description="Disordered" evidence="1">
    <location>
        <begin position="578"/>
        <end position="609"/>
    </location>
</feature>
<dbReference type="PANTHER" id="PTHR36910:SF8">
    <property type="match status" value="1"/>
</dbReference>
<evidence type="ECO:0000313" key="2">
    <source>
        <dbReference type="EMBL" id="CAD5110885.1"/>
    </source>
</evidence>
<dbReference type="OrthoDB" id="407325at2759"/>
<dbReference type="InterPro" id="IPR011989">
    <property type="entry name" value="ARM-like"/>
</dbReference>
<dbReference type="Proteomes" id="UP000549394">
    <property type="component" value="Unassembled WGS sequence"/>
</dbReference>
<proteinExistence type="predicted"/>
<evidence type="ECO:0000256" key="1">
    <source>
        <dbReference type="SAM" id="MobiDB-lite"/>
    </source>
</evidence>
<dbReference type="Gene3D" id="1.25.10.10">
    <property type="entry name" value="Leucine-rich Repeat Variant"/>
    <property type="match status" value="1"/>
</dbReference>
<gene>
    <name evidence="2" type="ORF">DGYR_LOCUS242</name>
</gene>
<accession>A0A7I8V6S9</accession>
<sequence>MNLTVSTLTNAKTTNEEVSHLKTLKETIKNSAKDGCRLQDILEEDINSFVFYLFERRYGWAESDCKNGRNKREEAKYKSFINESLDFLINWLTNQSVSPVILEAFQYGIKEASQKPSVRKHTFSRVMDWLKSHRTEINEENFTLVETLITLGLTDVWSVIRSSVASRLMHLAHYLSIKLIEQLVSTLVKLCSNLETTWQTKEGAVLGINAILRNFQWVGLISPSSGASTLSFDPVMHTEYLLRMGDEEMECMPDFLRNCAYDTLFPLLAHQQLSVRENTVKAISSYLTRTDFTETLACFKNVICQLTANIPSGIHYHNAINVPNFKFMEAQHAEGLLGVCEFLVKQIPPAHLLPHWLRYTSTFCLYLKHPASTVRQATSSIFKFLVAKDSNNPLFGRLVLDSLSSQWNEGDWQWREGCMLSYELVFRFLIKNHLLYTFGLQSPDEPEEKNDKKASQSYSEENLKLAKSVEIHKSQSKSKDDDEDTFNEEDAIRIRYQKKVSRGRTSISTASPACLELSMKCHLKKRKAWGQTKQLTQDKGRDSHNLHRETCEEIDEDEKEETNSMTLWSALNADSNLVRGSDSSASRPNANRLTRRRRSSMPPDPPTMHPEWLTKINLTSFDEIFLVILDQTVQCLADSCWELRRMAAQLLPVVVEALRWYDMNILETVWETRLDSDCSLWCFGSALALKYTLHHAAKLKCLALNPPATWFDILACRRVVLAITSSVESNAKQLCGIMTSILDRSTYDKLSVIALEVLILFYTHFKGAFVEDNDDPLIQAIDCLKSIADQAYSESAKQKYHIFTVQEKESFFSFSTTQRQSISISMKPALSAIEFTFEELQNCIIPFVKRASDTLTVCSLAPYLAMTLSSFHDQDVLCKILVDSLTHLVTRCGDYLKEKKDEVCKNELLHTAKCLSNLVLKKSLDVYTLRHCLQVGYLICLSVPSAMAITLRAAIARYNNSDSIRSSPLVSPRSNGVDLSLHSIDVRPELIENPSSSDDDESKTKIIKESQTLDASNGSKSSRLRVYSEEEEESDWDDWSEDENEEDDAVREVLAEFVQMFSSEDCRKEIKKLQDDEQKIIKELQGLKIPAHKSWLHRPEFE</sequence>
<feature type="compositionally biased region" description="Acidic residues" evidence="1">
    <location>
        <begin position="1029"/>
        <end position="1048"/>
    </location>
</feature>
<protein>
    <submittedName>
        <fullName evidence="2">DgyrCDS250</fullName>
    </submittedName>
</protein>
<dbReference type="EMBL" id="CAJFCJ010000001">
    <property type="protein sequence ID" value="CAD5110885.1"/>
    <property type="molecule type" value="Genomic_DNA"/>
</dbReference>
<reference evidence="2 3" key="1">
    <citation type="submission" date="2020-08" db="EMBL/GenBank/DDBJ databases">
        <authorList>
            <person name="Hejnol A."/>
        </authorList>
    </citation>
    <scope>NUCLEOTIDE SEQUENCE [LARGE SCALE GENOMIC DNA]</scope>
</reference>
<comment type="caution">
    <text evidence="2">The sequence shown here is derived from an EMBL/GenBank/DDBJ whole genome shotgun (WGS) entry which is preliminary data.</text>
</comment>
<organism evidence="2 3">
    <name type="scientific">Dimorphilus gyrociliatus</name>
    <dbReference type="NCBI Taxonomy" id="2664684"/>
    <lineage>
        <taxon>Eukaryota</taxon>
        <taxon>Metazoa</taxon>
        <taxon>Spiralia</taxon>
        <taxon>Lophotrochozoa</taxon>
        <taxon>Annelida</taxon>
        <taxon>Polychaeta</taxon>
        <taxon>Polychaeta incertae sedis</taxon>
        <taxon>Dinophilidae</taxon>
        <taxon>Dimorphilus</taxon>
    </lineage>
</organism>
<feature type="region of interest" description="Disordered" evidence="1">
    <location>
        <begin position="990"/>
        <end position="1048"/>
    </location>
</feature>